<keyword evidence="2" id="KW-1185">Reference proteome</keyword>
<comment type="caution">
    <text evidence="1">The sequence shown here is derived from an EMBL/GenBank/DDBJ whole genome shotgun (WGS) entry which is preliminary data.</text>
</comment>
<gene>
    <name evidence="1" type="ORF">COLO4_02029</name>
</gene>
<dbReference type="AlphaFoldDB" id="A0A1R3L1R8"/>
<accession>A0A1R3L1R8</accession>
<dbReference type="EMBL" id="AWUE01004793">
    <property type="protein sequence ID" value="OMP13237.1"/>
    <property type="molecule type" value="Genomic_DNA"/>
</dbReference>
<protein>
    <submittedName>
        <fullName evidence="1">Uncharacterized protein</fullName>
    </submittedName>
</protein>
<evidence type="ECO:0000313" key="2">
    <source>
        <dbReference type="Proteomes" id="UP000187203"/>
    </source>
</evidence>
<organism evidence="1 2">
    <name type="scientific">Corchorus olitorius</name>
    <dbReference type="NCBI Taxonomy" id="93759"/>
    <lineage>
        <taxon>Eukaryota</taxon>
        <taxon>Viridiplantae</taxon>
        <taxon>Streptophyta</taxon>
        <taxon>Embryophyta</taxon>
        <taxon>Tracheophyta</taxon>
        <taxon>Spermatophyta</taxon>
        <taxon>Magnoliopsida</taxon>
        <taxon>eudicotyledons</taxon>
        <taxon>Gunneridae</taxon>
        <taxon>Pentapetalae</taxon>
        <taxon>rosids</taxon>
        <taxon>malvids</taxon>
        <taxon>Malvales</taxon>
        <taxon>Malvaceae</taxon>
        <taxon>Grewioideae</taxon>
        <taxon>Apeibeae</taxon>
        <taxon>Corchorus</taxon>
    </lineage>
</organism>
<proteinExistence type="predicted"/>
<evidence type="ECO:0000313" key="1">
    <source>
        <dbReference type="EMBL" id="OMP13237.1"/>
    </source>
</evidence>
<reference evidence="2" key="1">
    <citation type="submission" date="2013-09" db="EMBL/GenBank/DDBJ databases">
        <title>Corchorus olitorius genome sequencing.</title>
        <authorList>
            <person name="Alam M."/>
            <person name="Haque M.S."/>
            <person name="Islam M.S."/>
            <person name="Emdad E.M."/>
            <person name="Islam M.M."/>
            <person name="Ahmed B."/>
            <person name="Halim A."/>
            <person name="Hossen Q.M.M."/>
            <person name="Hossain M.Z."/>
            <person name="Ahmed R."/>
            <person name="Khan M.M."/>
            <person name="Islam R."/>
            <person name="Rashid M.M."/>
            <person name="Khan S.A."/>
            <person name="Rahman M.S."/>
            <person name="Alam M."/>
            <person name="Yahiya A.S."/>
            <person name="Khan M.S."/>
            <person name="Azam M.S."/>
            <person name="Haque T."/>
            <person name="Lashkar M.Z.H."/>
            <person name="Akhand A.I."/>
            <person name="Morshed G."/>
            <person name="Roy S."/>
            <person name="Uddin K.S."/>
            <person name="Rabeya T."/>
            <person name="Hossain A.S."/>
            <person name="Chowdhury A."/>
            <person name="Snigdha A.R."/>
            <person name="Mortoza M.S."/>
            <person name="Matin S.A."/>
            <person name="Hoque S.M.E."/>
            <person name="Islam M.K."/>
            <person name="Roy D.K."/>
            <person name="Haider R."/>
            <person name="Moosa M.M."/>
            <person name="Elias S.M."/>
            <person name="Hasan A.M."/>
            <person name="Jahan S."/>
            <person name="Shafiuddin M."/>
            <person name="Mahmood N."/>
            <person name="Shommy N.S."/>
        </authorList>
    </citation>
    <scope>NUCLEOTIDE SEQUENCE [LARGE SCALE GENOMIC DNA]</scope>
    <source>
        <strain evidence="2">cv. O-4</strain>
    </source>
</reference>
<sequence length="120" mass="12720">MWIFLRRACVVAASFQAKRSLNGAFVRNVLPAPLSSGLVFRCGAACRRQSRQRPSGAVPGTLGRGLRSVRLVRQSAVRSRPAAAPAAALAGAVPWCLGPLPGGHEPRHRALAGQHQLQLP</sequence>
<dbReference type="Proteomes" id="UP000187203">
    <property type="component" value="Unassembled WGS sequence"/>
</dbReference>
<name>A0A1R3L1R8_9ROSI</name>